<reference evidence="5" key="1">
    <citation type="journal article" date="2014" name="Front. Microbiol.">
        <title>High frequency of phylogenetically diverse reductive dehalogenase-homologous genes in deep subseafloor sedimentary metagenomes.</title>
        <authorList>
            <person name="Kawai M."/>
            <person name="Futagami T."/>
            <person name="Toyoda A."/>
            <person name="Takaki Y."/>
            <person name="Nishi S."/>
            <person name="Hori S."/>
            <person name="Arai W."/>
            <person name="Tsubouchi T."/>
            <person name="Morono Y."/>
            <person name="Uchiyama I."/>
            <person name="Ito T."/>
            <person name="Fujiyama A."/>
            <person name="Inagaki F."/>
            <person name="Takami H."/>
        </authorList>
    </citation>
    <scope>NUCLEOTIDE SEQUENCE</scope>
    <source>
        <strain evidence="5">Expedition CK06-06</strain>
    </source>
</reference>
<dbReference type="SUPFAM" id="SSF90123">
    <property type="entry name" value="ABC transporter transmembrane region"/>
    <property type="match status" value="1"/>
</dbReference>
<evidence type="ECO:0000256" key="3">
    <source>
        <dbReference type="ARBA" id="ARBA00023136"/>
    </source>
</evidence>
<protein>
    <recommendedName>
        <fullName evidence="6">ABC transmembrane type-1 domain-containing protein</fullName>
    </recommendedName>
</protein>
<evidence type="ECO:0000313" key="5">
    <source>
        <dbReference type="EMBL" id="GAI89734.1"/>
    </source>
</evidence>
<keyword evidence="3 4" id="KW-0472">Membrane</keyword>
<dbReference type="Gene3D" id="1.20.1560.10">
    <property type="entry name" value="ABC transporter type 1, transmembrane domain"/>
    <property type="match status" value="1"/>
</dbReference>
<dbReference type="AlphaFoldDB" id="X1UBL1"/>
<feature type="transmembrane region" description="Helical" evidence="4">
    <location>
        <begin position="35"/>
        <end position="56"/>
    </location>
</feature>
<evidence type="ECO:0000256" key="1">
    <source>
        <dbReference type="ARBA" id="ARBA00022692"/>
    </source>
</evidence>
<accession>X1UBL1</accession>
<proteinExistence type="predicted"/>
<evidence type="ECO:0000256" key="4">
    <source>
        <dbReference type="SAM" id="Phobius"/>
    </source>
</evidence>
<evidence type="ECO:0008006" key="6">
    <source>
        <dbReference type="Google" id="ProtNLM"/>
    </source>
</evidence>
<dbReference type="GO" id="GO:0005524">
    <property type="term" value="F:ATP binding"/>
    <property type="evidence" value="ECO:0007669"/>
    <property type="project" value="InterPro"/>
</dbReference>
<name>X1UBL1_9ZZZZ</name>
<dbReference type="InterPro" id="IPR036640">
    <property type="entry name" value="ABC1_TM_sf"/>
</dbReference>
<keyword evidence="2 4" id="KW-1133">Transmembrane helix</keyword>
<keyword evidence="1 4" id="KW-0812">Transmembrane</keyword>
<gene>
    <name evidence="5" type="ORF">S12H4_36221</name>
</gene>
<evidence type="ECO:0000256" key="2">
    <source>
        <dbReference type="ARBA" id="ARBA00022989"/>
    </source>
</evidence>
<organism evidence="5">
    <name type="scientific">marine sediment metagenome</name>
    <dbReference type="NCBI Taxonomy" id="412755"/>
    <lineage>
        <taxon>unclassified sequences</taxon>
        <taxon>metagenomes</taxon>
        <taxon>ecological metagenomes</taxon>
    </lineage>
</organism>
<sequence length="83" mass="9590">MHGGGYYQEEDRLSKPYDAHLMKRLLAFVKPYKGLVIISILLLFFVTGLELLLPYITKIAIDRYMTTPGRFVDIKNAELLDEL</sequence>
<comment type="caution">
    <text evidence="5">The sequence shown here is derived from an EMBL/GenBank/DDBJ whole genome shotgun (WGS) entry which is preliminary data.</text>
</comment>
<feature type="non-terminal residue" evidence="5">
    <location>
        <position position="83"/>
    </location>
</feature>
<dbReference type="EMBL" id="BARW01021577">
    <property type="protein sequence ID" value="GAI89734.1"/>
    <property type="molecule type" value="Genomic_DNA"/>
</dbReference>
<dbReference type="GO" id="GO:0016020">
    <property type="term" value="C:membrane"/>
    <property type="evidence" value="ECO:0007669"/>
    <property type="project" value="InterPro"/>
</dbReference>